<dbReference type="Proteomes" id="UP000315496">
    <property type="component" value="Chromosome 5"/>
</dbReference>
<accession>A0A4Z1SP87</accession>
<evidence type="ECO:0000313" key="1">
    <source>
        <dbReference type="EMBL" id="TNJ26675.1"/>
    </source>
</evidence>
<name>A0A4Z1SP87_GIAMU</name>
<reference evidence="1 2" key="1">
    <citation type="submission" date="2019-05" db="EMBL/GenBank/DDBJ databases">
        <title>The compact genome of Giardia muris reveals important steps in the evolution of intestinal protozoan parasites.</title>
        <authorList>
            <person name="Xu F."/>
            <person name="Jimenez-Gonzalez A."/>
            <person name="Einarsson E."/>
            <person name="Astvaldsson A."/>
            <person name="Peirasmaki D."/>
            <person name="Eckmann L."/>
            <person name="Andersson J.O."/>
            <person name="Svard S.G."/>
            <person name="Jerlstrom-Hultqvist J."/>
        </authorList>
    </citation>
    <scope>NUCLEOTIDE SEQUENCE [LARGE SCALE GENOMIC DNA]</scope>
    <source>
        <strain evidence="1 2">Roberts-Thomson</strain>
    </source>
</reference>
<gene>
    <name evidence="1" type="ORF">GMRT_13155</name>
</gene>
<keyword evidence="2" id="KW-1185">Reference proteome</keyword>
<evidence type="ECO:0000313" key="2">
    <source>
        <dbReference type="Proteomes" id="UP000315496"/>
    </source>
</evidence>
<dbReference type="EMBL" id="VDLU01000005">
    <property type="protein sequence ID" value="TNJ26675.1"/>
    <property type="molecule type" value="Genomic_DNA"/>
</dbReference>
<sequence>MSGAPQDLRATVPEVFDEDFVARLYDVEAVTNPKVFVRMLSSEGKRDLDVLLERAHQLFDRLAAETTAFCTHTPGLAMPTIDRSHANSIVVCLPPCCWVFLILVRVLQDGQQLLDALQRDEQDNLFVRAFSTQEARQSYSPANIIRRYPLITLLNSLRGSDDDTFQRPFLEFIRAYTWVVHLDIAALVEALSELVRSSQGSGRDVLLGLSYIFSTPEGLTVETFDSLFPLLDEGEHPRSRNRVLLDVAAEYAAFTEANEDAVVLMRLTRLLDAMDLIDATPGLELYETLLRLYRHSPRRMVELALRQRGHTPHAQLAIVLTLAFLFPDHIDVDTRIRKGVGSARKECSRLAARDVDGLALLLFDTEDDGQTPTEDWQLYAQSGVLVPGQQGFVARVVETLLSDATSEPTIRDPVSHIVDWLEMLLPLLPPESAKQLLDEGVHANPILSDDVKLAIASRFAEVCDPGVIRERLIERFATVLSNLSDGENGMAGLLEFVTSTLPLHLQRCGKHGPDLAAALLQKAGEAQVHRSIVFTQLARSLLRYVYGGDCTRLLETVTPLTRAPAGGGGCWLGMDAIRYIAEAIGDELRTARCLFETAAIDQGRSLGARLTALRQGIALPQAICSSCHTGLFVPCCAQPILHHLEAGKVIRIDRLLPEADLTRAHAFSCGHAAHHCCLRETRESLERRGAAVSRYLLGEVEACSYDAAYDISCPLCQ</sequence>
<proteinExistence type="predicted"/>
<comment type="caution">
    <text evidence="1">The sequence shown here is derived from an EMBL/GenBank/DDBJ whole genome shotgun (WGS) entry which is preliminary data.</text>
</comment>
<organism evidence="1 2">
    <name type="scientific">Giardia muris</name>
    <dbReference type="NCBI Taxonomy" id="5742"/>
    <lineage>
        <taxon>Eukaryota</taxon>
        <taxon>Metamonada</taxon>
        <taxon>Diplomonadida</taxon>
        <taxon>Hexamitidae</taxon>
        <taxon>Giardiinae</taxon>
        <taxon>Giardia</taxon>
    </lineage>
</organism>
<dbReference type="VEuPathDB" id="GiardiaDB:GMRT_13155"/>
<protein>
    <submittedName>
        <fullName evidence="1">Uncharacterized protein</fullName>
    </submittedName>
</protein>
<dbReference type="AlphaFoldDB" id="A0A4Z1SP87"/>